<name>A0A3A3FGA8_9BURK</name>
<dbReference type="AlphaFoldDB" id="A0A3A3FGA8"/>
<evidence type="ECO:0000313" key="1">
    <source>
        <dbReference type="EMBL" id="RJF92411.1"/>
    </source>
</evidence>
<dbReference type="Proteomes" id="UP000265955">
    <property type="component" value="Unassembled WGS sequence"/>
</dbReference>
<keyword evidence="2" id="KW-1185">Reference proteome</keyword>
<dbReference type="GO" id="GO:0051213">
    <property type="term" value="F:dioxygenase activity"/>
    <property type="evidence" value="ECO:0007669"/>
    <property type="project" value="InterPro"/>
</dbReference>
<sequence length="126" mass="14282">MSVNQIRVIANKEFKGVTVPEGPHRGGHEFSVIAVANRHNVRGGETQVRDPSTGQVVFRQTLDVNEAILIDDERYIHYATNIEPDQGSIGYRDIWVVEINRWNERAYGPIHERMSSKIAAPEKEMA</sequence>
<dbReference type="InterPro" id="IPR018724">
    <property type="entry name" value="2OG-Fe_dioxygenase"/>
</dbReference>
<comment type="caution">
    <text evidence="1">The sequence shown here is derived from an EMBL/GenBank/DDBJ whole genome shotgun (WGS) entry which is preliminary data.</text>
</comment>
<protein>
    <submittedName>
        <fullName evidence="1">Uncharacterized protein</fullName>
    </submittedName>
</protein>
<accession>A0A3A3FGA8</accession>
<proteinExistence type="predicted"/>
<dbReference type="Pfam" id="PF10014">
    <property type="entry name" value="2OG-Fe_Oxy_2"/>
    <property type="match status" value="1"/>
</dbReference>
<dbReference type="EMBL" id="QYUO01000003">
    <property type="protein sequence ID" value="RJF92411.1"/>
    <property type="molecule type" value="Genomic_DNA"/>
</dbReference>
<gene>
    <name evidence="1" type="ORF">D3871_27735</name>
</gene>
<evidence type="ECO:0000313" key="2">
    <source>
        <dbReference type="Proteomes" id="UP000265955"/>
    </source>
</evidence>
<dbReference type="Gene3D" id="2.60.120.620">
    <property type="entry name" value="q2cbj1_9rhob like domain"/>
    <property type="match status" value="1"/>
</dbReference>
<organism evidence="1 2">
    <name type="scientific">Noviherbaspirillum saxi</name>
    <dbReference type="NCBI Taxonomy" id="2320863"/>
    <lineage>
        <taxon>Bacteria</taxon>
        <taxon>Pseudomonadati</taxon>
        <taxon>Pseudomonadota</taxon>
        <taxon>Betaproteobacteria</taxon>
        <taxon>Burkholderiales</taxon>
        <taxon>Oxalobacteraceae</taxon>
        <taxon>Noviherbaspirillum</taxon>
    </lineage>
</organism>
<reference evidence="2" key="1">
    <citation type="submission" date="2018-09" db="EMBL/GenBank/DDBJ databases">
        <authorList>
            <person name="Zhu H."/>
        </authorList>
    </citation>
    <scope>NUCLEOTIDE SEQUENCE [LARGE SCALE GENOMIC DNA]</scope>
    <source>
        <strain evidence="2">K1R23-30</strain>
    </source>
</reference>